<reference evidence="2 3" key="1">
    <citation type="submission" date="2019-01" db="EMBL/GenBank/DDBJ databases">
        <title>A draft genome assembly of the solar-powered sea slug Elysia chlorotica.</title>
        <authorList>
            <person name="Cai H."/>
            <person name="Li Q."/>
            <person name="Fang X."/>
            <person name="Li J."/>
            <person name="Curtis N.E."/>
            <person name="Altenburger A."/>
            <person name="Shibata T."/>
            <person name="Feng M."/>
            <person name="Maeda T."/>
            <person name="Schwartz J.A."/>
            <person name="Shigenobu S."/>
            <person name="Lundholm N."/>
            <person name="Nishiyama T."/>
            <person name="Yang H."/>
            <person name="Hasebe M."/>
            <person name="Li S."/>
            <person name="Pierce S.K."/>
            <person name="Wang J."/>
        </authorList>
    </citation>
    <scope>NUCLEOTIDE SEQUENCE [LARGE SCALE GENOMIC DNA]</scope>
    <source>
        <strain evidence="2">EC2010</strain>
        <tissue evidence="2">Whole organism of an adult</tissue>
    </source>
</reference>
<gene>
    <name evidence="2" type="ORF">EGW08_004695</name>
</gene>
<evidence type="ECO:0000256" key="1">
    <source>
        <dbReference type="SAM" id="MobiDB-lite"/>
    </source>
</evidence>
<feature type="compositionally biased region" description="Polar residues" evidence="1">
    <location>
        <begin position="67"/>
        <end position="82"/>
    </location>
</feature>
<dbReference type="EMBL" id="RQTK01000108">
    <property type="protein sequence ID" value="RUS87519.1"/>
    <property type="molecule type" value="Genomic_DNA"/>
</dbReference>
<protein>
    <submittedName>
        <fullName evidence="2">Uncharacterized protein</fullName>
    </submittedName>
</protein>
<proteinExistence type="predicted"/>
<organism evidence="2 3">
    <name type="scientific">Elysia chlorotica</name>
    <name type="common">Eastern emerald elysia</name>
    <name type="synonym">Sea slug</name>
    <dbReference type="NCBI Taxonomy" id="188477"/>
    <lineage>
        <taxon>Eukaryota</taxon>
        <taxon>Metazoa</taxon>
        <taxon>Spiralia</taxon>
        <taxon>Lophotrochozoa</taxon>
        <taxon>Mollusca</taxon>
        <taxon>Gastropoda</taxon>
        <taxon>Heterobranchia</taxon>
        <taxon>Euthyneura</taxon>
        <taxon>Panpulmonata</taxon>
        <taxon>Sacoglossa</taxon>
        <taxon>Placobranchoidea</taxon>
        <taxon>Plakobranchidae</taxon>
        <taxon>Elysia</taxon>
    </lineage>
</organism>
<dbReference type="AlphaFoldDB" id="A0A3S1ABG4"/>
<sequence>MVGITLFSITTTFICVYVGDYKTNREKRYKYRSWVERQSYRRTRELQMIRSMSSKRSFHSSLAQGPETDQPSMGSESGTSDNEGIVGLWHTEVTEPVKNWVRGLKETGPVSNWLASTKTTAAMATGRSAHLSDTSVDTEYKPIKVQLSETNTAASSTKRDLKNFQQYLTENPPTNRQA</sequence>
<accession>A0A3S1ABG4</accession>
<comment type="caution">
    <text evidence="2">The sequence shown here is derived from an EMBL/GenBank/DDBJ whole genome shotgun (WGS) entry which is preliminary data.</text>
</comment>
<evidence type="ECO:0000313" key="2">
    <source>
        <dbReference type="EMBL" id="RUS87519.1"/>
    </source>
</evidence>
<feature type="region of interest" description="Disordered" evidence="1">
    <location>
        <begin position="53"/>
        <end position="83"/>
    </location>
</feature>
<name>A0A3S1ABG4_ELYCH</name>
<evidence type="ECO:0000313" key="3">
    <source>
        <dbReference type="Proteomes" id="UP000271974"/>
    </source>
</evidence>
<dbReference type="Proteomes" id="UP000271974">
    <property type="component" value="Unassembled WGS sequence"/>
</dbReference>
<keyword evidence="3" id="KW-1185">Reference proteome</keyword>